<evidence type="ECO:0000256" key="7">
    <source>
        <dbReference type="ARBA" id="ARBA00022857"/>
    </source>
</evidence>
<comment type="similarity">
    <text evidence="3">Belongs to the FMO family.</text>
</comment>
<dbReference type="AlphaFoldDB" id="A0AA41NIS0"/>
<proteinExistence type="inferred from homology"/>
<gene>
    <name evidence="11" type="ORF">SUZIE_211615</name>
</gene>
<dbReference type="PRINTS" id="PR00370">
    <property type="entry name" value="FMOXYGENASE"/>
</dbReference>
<dbReference type="InterPro" id="IPR036188">
    <property type="entry name" value="FAD/NAD-bd_sf"/>
</dbReference>
<protein>
    <submittedName>
        <fullName evidence="11">Dimethylaniline monooxygenase [N-oxide-forming] 5</fullName>
    </submittedName>
</protein>
<keyword evidence="8" id="KW-0560">Oxidoreductase</keyword>
<evidence type="ECO:0000256" key="6">
    <source>
        <dbReference type="ARBA" id="ARBA00022827"/>
    </source>
</evidence>
<comment type="caution">
    <text evidence="11">The sequence shown here is derived from an EMBL/GenBank/DDBJ whole genome shotgun (WGS) entry which is preliminary data.</text>
</comment>
<feature type="transmembrane region" description="Helical" evidence="10">
    <location>
        <begin position="12"/>
        <end position="33"/>
    </location>
</feature>
<dbReference type="Gene3D" id="3.50.50.60">
    <property type="entry name" value="FAD/NAD(P)-binding domain"/>
    <property type="match status" value="1"/>
</dbReference>
<feature type="transmembrane region" description="Helical" evidence="10">
    <location>
        <begin position="81"/>
        <end position="106"/>
    </location>
</feature>
<keyword evidence="9 11" id="KW-0503">Monooxygenase</keyword>
<dbReference type="GO" id="GO:0050660">
    <property type="term" value="F:flavin adenine dinucleotide binding"/>
    <property type="evidence" value="ECO:0007669"/>
    <property type="project" value="InterPro"/>
</dbReference>
<evidence type="ECO:0000256" key="4">
    <source>
        <dbReference type="ARBA" id="ARBA00022630"/>
    </source>
</evidence>
<evidence type="ECO:0000256" key="10">
    <source>
        <dbReference type="SAM" id="Phobius"/>
    </source>
</evidence>
<evidence type="ECO:0000313" key="12">
    <source>
        <dbReference type="Proteomes" id="UP001166674"/>
    </source>
</evidence>
<comment type="subcellular location">
    <subcellularLocation>
        <location evidence="2">Endoplasmic reticulum membrane</location>
    </subcellularLocation>
</comment>
<keyword evidence="10" id="KW-0812">Transmembrane</keyword>
<keyword evidence="10" id="KW-1133">Transmembrane helix</keyword>
<evidence type="ECO:0000256" key="3">
    <source>
        <dbReference type="ARBA" id="ARBA00009183"/>
    </source>
</evidence>
<dbReference type="SUPFAM" id="SSF51905">
    <property type="entry name" value="FAD/NAD(P)-binding domain"/>
    <property type="match status" value="1"/>
</dbReference>
<dbReference type="GO" id="GO:0005886">
    <property type="term" value="C:plasma membrane"/>
    <property type="evidence" value="ECO:0007669"/>
    <property type="project" value="UniProtKB-SubCell"/>
</dbReference>
<dbReference type="Proteomes" id="UP001166674">
    <property type="component" value="Unassembled WGS sequence"/>
</dbReference>
<name>A0AA41NIS0_SCICA</name>
<dbReference type="InterPro" id="IPR020946">
    <property type="entry name" value="Flavin_mOase-like"/>
</dbReference>
<sequence length="250" mass="28743">DFISLRNAYLSNVGIGLSANTILLLFHIFTFLLQCRLKPTELLTGLLTLIYTGVMATWGYIATNAFMSQDFGDDIKYKSIIYLHWFSRGFSLCATCILTFLQVIILSPRSSCLTKFNHIFPHHSLCFLVFLENPEKGRVSIYKLVIINTSKERMCFSEYTIPDHYLNFMHNSQVLEYFKMYAKDFNLLKGIQFKTVVYSVKKRPDFSNSGQWEVVTECEGKREVNVFDGVILCTGHHTNAHLPLKSFPGE</sequence>
<dbReference type="InterPro" id="IPR050346">
    <property type="entry name" value="FMO-like"/>
</dbReference>
<keyword evidence="7" id="KW-0521">NADP</keyword>
<accession>A0AA41NIS0</accession>
<dbReference type="Pfam" id="PF00743">
    <property type="entry name" value="FMO-like"/>
    <property type="match status" value="1"/>
</dbReference>
<reference evidence="11" key="1">
    <citation type="submission" date="2020-03" db="EMBL/GenBank/DDBJ databases">
        <title>Studies in the Genomics of Life Span.</title>
        <authorList>
            <person name="Glass D."/>
        </authorList>
    </citation>
    <scope>NUCLEOTIDE SEQUENCE</scope>
    <source>
        <strain evidence="11">SUZIE</strain>
        <tissue evidence="11">Muscle</tissue>
    </source>
</reference>
<dbReference type="EMBL" id="JAATJV010446000">
    <property type="protein sequence ID" value="MBZ3891201.1"/>
    <property type="molecule type" value="Genomic_DNA"/>
</dbReference>
<organism evidence="11 12">
    <name type="scientific">Sciurus carolinensis</name>
    <name type="common">Eastern gray squirrel</name>
    <dbReference type="NCBI Taxonomy" id="30640"/>
    <lineage>
        <taxon>Eukaryota</taxon>
        <taxon>Metazoa</taxon>
        <taxon>Chordata</taxon>
        <taxon>Craniata</taxon>
        <taxon>Vertebrata</taxon>
        <taxon>Euteleostomi</taxon>
        <taxon>Mammalia</taxon>
        <taxon>Eutheria</taxon>
        <taxon>Euarchontoglires</taxon>
        <taxon>Glires</taxon>
        <taxon>Rodentia</taxon>
        <taxon>Sciuromorpha</taxon>
        <taxon>Sciuridae</taxon>
        <taxon>Sciurinae</taxon>
        <taxon>Sciurini</taxon>
        <taxon>Sciurus</taxon>
    </lineage>
</organism>
<keyword evidence="6" id="KW-0274">FAD</keyword>
<keyword evidence="4" id="KW-0285">Flavoprotein</keyword>
<keyword evidence="5" id="KW-0256">Endoplasmic reticulum</keyword>
<dbReference type="PANTHER" id="PTHR23023">
    <property type="entry name" value="DIMETHYLANILINE MONOOXYGENASE"/>
    <property type="match status" value="1"/>
</dbReference>
<dbReference type="InterPro" id="IPR000960">
    <property type="entry name" value="Flavin_mOase"/>
</dbReference>
<feature type="transmembrane region" description="Helical" evidence="10">
    <location>
        <begin position="42"/>
        <end position="61"/>
    </location>
</feature>
<dbReference type="GO" id="GO:0050661">
    <property type="term" value="F:NADP binding"/>
    <property type="evidence" value="ECO:0007669"/>
    <property type="project" value="InterPro"/>
</dbReference>
<evidence type="ECO:0000313" key="11">
    <source>
        <dbReference type="EMBL" id="MBZ3891201.1"/>
    </source>
</evidence>
<feature type="non-terminal residue" evidence="11">
    <location>
        <position position="1"/>
    </location>
</feature>
<evidence type="ECO:0000256" key="8">
    <source>
        <dbReference type="ARBA" id="ARBA00023002"/>
    </source>
</evidence>
<dbReference type="GO" id="GO:0005789">
    <property type="term" value="C:endoplasmic reticulum membrane"/>
    <property type="evidence" value="ECO:0007669"/>
    <property type="project" value="UniProtKB-SubCell"/>
</dbReference>
<evidence type="ECO:0000256" key="1">
    <source>
        <dbReference type="ARBA" id="ARBA00001974"/>
    </source>
</evidence>
<keyword evidence="12" id="KW-1185">Reference proteome</keyword>
<comment type="cofactor">
    <cofactor evidence="1">
        <name>FAD</name>
        <dbReference type="ChEBI" id="CHEBI:57692"/>
    </cofactor>
</comment>
<evidence type="ECO:0000256" key="5">
    <source>
        <dbReference type="ARBA" id="ARBA00022824"/>
    </source>
</evidence>
<keyword evidence="10" id="KW-0472">Membrane</keyword>
<evidence type="ECO:0000256" key="2">
    <source>
        <dbReference type="ARBA" id="ARBA00004586"/>
    </source>
</evidence>
<dbReference type="GO" id="GO:0016503">
    <property type="term" value="F:pheromone receptor activity"/>
    <property type="evidence" value="ECO:0007669"/>
    <property type="project" value="InterPro"/>
</dbReference>
<evidence type="ECO:0000256" key="9">
    <source>
        <dbReference type="ARBA" id="ARBA00023033"/>
    </source>
</evidence>
<dbReference type="GO" id="GO:0004499">
    <property type="term" value="F:N,N-dimethylaniline monooxygenase activity"/>
    <property type="evidence" value="ECO:0007669"/>
    <property type="project" value="InterPro"/>
</dbReference>
<dbReference type="GO" id="GO:0019236">
    <property type="term" value="P:response to pheromone"/>
    <property type="evidence" value="ECO:0007669"/>
    <property type="project" value="UniProtKB-KW"/>
</dbReference>